<dbReference type="EMBL" id="AE009439">
    <property type="protein sequence ID" value="AAM01555.1"/>
    <property type="molecule type" value="Genomic_DNA"/>
</dbReference>
<dbReference type="STRING" id="190192.MK0340"/>
<dbReference type="SFLD" id="SFLDS00029">
    <property type="entry name" value="Radical_SAM"/>
    <property type="match status" value="1"/>
</dbReference>
<sequence>MDRSGYRGRDERPASRILWMKIEPGTDSVRVFTVRFRGRPDRYVAAWKQPDRVTGADRSVVIVLSTRGCRWFHETGGCVFCSYPLEGAGTRVPPELLIRQFERAYSRHRPDSPHGVKLFTSGSFLDPEEVPDEAVREILGRLAENELVTEVSFESRPEFITDERLELITEVLDGKSFEVGIGLETSDDELRASMNKGFSFREFAKAVKKVREYGGIPKAYVMLKLPFLSEAEAIRDAYMSCVDAHLAGCTRISICPTTVHRETVLEKAWRVGLYRPPWLWTCVEVARKVKGTLGDRVDLLVDTSGAGTPRGPSNCPRCSRRVARALREFTRTQDIGRLEGLKCSCLAVWRTHIVC</sequence>
<dbReference type="HOGENOM" id="CLU_060488_0_0_2"/>
<dbReference type="PaxDb" id="190192-MK0340"/>
<evidence type="ECO:0000256" key="4">
    <source>
        <dbReference type="ARBA" id="ARBA00023004"/>
    </source>
</evidence>
<dbReference type="GO" id="GO:0003824">
    <property type="term" value="F:catalytic activity"/>
    <property type="evidence" value="ECO:0007669"/>
    <property type="project" value="InterPro"/>
</dbReference>
<dbReference type="InterPro" id="IPR023404">
    <property type="entry name" value="rSAM_horseshoe"/>
</dbReference>
<keyword evidence="8" id="KW-1185">Reference proteome</keyword>
<name>Q8TYF9_METKA</name>
<keyword evidence="4" id="KW-0408">Iron</keyword>
<feature type="domain" description="Radical SAM core" evidence="6">
    <location>
        <begin position="55"/>
        <end position="293"/>
    </location>
</feature>
<dbReference type="SUPFAM" id="SSF102114">
    <property type="entry name" value="Radical SAM enzymes"/>
    <property type="match status" value="1"/>
</dbReference>
<dbReference type="Proteomes" id="UP000001826">
    <property type="component" value="Chromosome"/>
</dbReference>
<organism evidence="7 8">
    <name type="scientific">Methanopyrus kandleri (strain AV19 / DSM 6324 / JCM 9639 / NBRC 100938)</name>
    <dbReference type="NCBI Taxonomy" id="190192"/>
    <lineage>
        <taxon>Archaea</taxon>
        <taxon>Methanobacteriati</taxon>
        <taxon>Methanobacteriota</taxon>
        <taxon>Methanomada group</taxon>
        <taxon>Methanopyri</taxon>
        <taxon>Methanopyrales</taxon>
        <taxon>Methanopyraceae</taxon>
        <taxon>Methanopyrus</taxon>
    </lineage>
</organism>
<reference evidence="7 8" key="1">
    <citation type="journal article" date="2002" name="Proc. Natl. Acad. Sci. U.S.A.">
        <title>The complete genome of hyperthermophile Methanopyrus kandleri AV19 and monophyly of archaeal methanogens.</title>
        <authorList>
            <person name="Slesarev A.I."/>
            <person name="Mezhevaya K.V."/>
            <person name="Makarova K.S."/>
            <person name="Polushin N.N."/>
            <person name="Shcherbinina O.V."/>
            <person name="Shakhova V.V."/>
            <person name="Belova G.I."/>
            <person name="Aravind L."/>
            <person name="Natale D.A."/>
            <person name="Rogozin I.B."/>
            <person name="Tatusov R.L."/>
            <person name="Wolf Y.I."/>
            <person name="Stetter K.O."/>
            <person name="Malykh A.G."/>
            <person name="Koonin E.V."/>
            <person name="Kozyavkin S.A."/>
        </authorList>
    </citation>
    <scope>NUCLEOTIDE SEQUENCE [LARGE SCALE GENOMIC DNA]</scope>
    <source>
        <strain evidence="8">AV19 / DSM 6324 / JCM 9639 / NBRC 100938</strain>
    </source>
</reference>
<gene>
    <name evidence="7" type="ordered locus">MK0340</name>
</gene>
<accession>Q8TYF9</accession>
<dbReference type="InterPro" id="IPR058240">
    <property type="entry name" value="rSAM_sf"/>
</dbReference>
<dbReference type="InterPro" id="IPR005909">
    <property type="entry name" value="RaSEA"/>
</dbReference>
<dbReference type="PIRSF" id="PIRSF004954">
    <property type="entry name" value="Radical_SAM"/>
    <property type="match status" value="1"/>
</dbReference>
<evidence type="ECO:0000313" key="8">
    <source>
        <dbReference type="Proteomes" id="UP000001826"/>
    </source>
</evidence>
<dbReference type="CDD" id="cd01335">
    <property type="entry name" value="Radical_SAM"/>
    <property type="match status" value="1"/>
</dbReference>
<comment type="cofactor">
    <cofactor evidence="1">
        <name>[4Fe-4S] cluster</name>
        <dbReference type="ChEBI" id="CHEBI:49883"/>
    </cofactor>
</comment>
<protein>
    <submittedName>
        <fullName evidence="7">Predicted Fe-S oxidoreductase</fullName>
    </submittedName>
</protein>
<keyword evidence="2" id="KW-0949">S-adenosyl-L-methionine</keyword>
<keyword evidence="5" id="KW-0411">Iron-sulfur</keyword>
<dbReference type="NCBIfam" id="TIGR01210">
    <property type="entry name" value="archaeosine biosynthesis radical SAM protein RaSEA"/>
    <property type="match status" value="1"/>
</dbReference>
<dbReference type="InterPro" id="IPR006638">
    <property type="entry name" value="Elp3/MiaA/NifB-like_rSAM"/>
</dbReference>
<evidence type="ECO:0000256" key="5">
    <source>
        <dbReference type="ARBA" id="ARBA00023014"/>
    </source>
</evidence>
<dbReference type="InterPro" id="IPR051198">
    <property type="entry name" value="BchE-like"/>
</dbReference>
<dbReference type="SMART" id="SM00729">
    <property type="entry name" value="Elp3"/>
    <property type="match status" value="1"/>
</dbReference>
<dbReference type="Pfam" id="PF04055">
    <property type="entry name" value="Radical_SAM"/>
    <property type="match status" value="1"/>
</dbReference>
<dbReference type="InterPro" id="IPR007197">
    <property type="entry name" value="rSAM"/>
</dbReference>
<dbReference type="GO" id="GO:0046872">
    <property type="term" value="F:metal ion binding"/>
    <property type="evidence" value="ECO:0007669"/>
    <property type="project" value="UniProtKB-KW"/>
</dbReference>
<evidence type="ECO:0000256" key="3">
    <source>
        <dbReference type="ARBA" id="ARBA00022723"/>
    </source>
</evidence>
<dbReference type="PATRIC" id="fig|190192.8.peg.361"/>
<dbReference type="AlphaFoldDB" id="Q8TYF9"/>
<dbReference type="GO" id="GO:0051536">
    <property type="term" value="F:iron-sulfur cluster binding"/>
    <property type="evidence" value="ECO:0007669"/>
    <property type="project" value="UniProtKB-KW"/>
</dbReference>
<evidence type="ECO:0000256" key="2">
    <source>
        <dbReference type="ARBA" id="ARBA00022691"/>
    </source>
</evidence>
<dbReference type="InParanoid" id="Q8TYF9"/>
<dbReference type="Gene3D" id="3.80.30.20">
    <property type="entry name" value="tm_1862 like domain"/>
    <property type="match status" value="1"/>
</dbReference>
<dbReference type="PROSITE" id="PS51918">
    <property type="entry name" value="RADICAL_SAM"/>
    <property type="match status" value="1"/>
</dbReference>
<evidence type="ECO:0000259" key="6">
    <source>
        <dbReference type="PROSITE" id="PS51918"/>
    </source>
</evidence>
<dbReference type="KEGG" id="mka:MK0340"/>
<evidence type="ECO:0000256" key="1">
    <source>
        <dbReference type="ARBA" id="ARBA00001966"/>
    </source>
</evidence>
<keyword evidence="3" id="KW-0479">Metal-binding</keyword>
<dbReference type="SFLD" id="SFLDG01082">
    <property type="entry name" value="B12-binding_domain_containing"/>
    <property type="match status" value="1"/>
</dbReference>
<proteinExistence type="predicted"/>
<evidence type="ECO:0000313" key="7">
    <source>
        <dbReference type="EMBL" id="AAM01555.1"/>
    </source>
</evidence>
<dbReference type="PANTHER" id="PTHR43409">
    <property type="entry name" value="ANAEROBIC MAGNESIUM-PROTOPORPHYRIN IX MONOMETHYL ESTER CYCLASE-RELATED"/>
    <property type="match status" value="1"/>
</dbReference>
<dbReference type="EnsemblBacteria" id="AAM01555">
    <property type="protein sequence ID" value="AAM01555"/>
    <property type="gene ID" value="MK0340"/>
</dbReference>